<proteinExistence type="predicted"/>
<gene>
    <name evidence="1" type="primary">Acey_s0129.g1479</name>
    <name evidence="1" type="ORF">Y032_0129g1479</name>
</gene>
<protein>
    <submittedName>
        <fullName evidence="1">Uncharacterized protein</fullName>
    </submittedName>
</protein>
<keyword evidence="2" id="KW-1185">Reference proteome</keyword>
<evidence type="ECO:0000313" key="1">
    <source>
        <dbReference type="EMBL" id="EYB98648.1"/>
    </source>
</evidence>
<dbReference type="AlphaFoldDB" id="A0A016T6S5"/>
<dbReference type="Proteomes" id="UP000024635">
    <property type="component" value="Unassembled WGS sequence"/>
</dbReference>
<sequence>MCRQTAREHGNCYMLSFYRFPCTIQAVIVKLRRVPRDVSVKYVHLSSFSARLKLKTLELLEASIFEVLLYSNLFGLVITER</sequence>
<reference evidence="2" key="1">
    <citation type="journal article" date="2015" name="Nat. Genet.">
        <title>The genome and transcriptome of the zoonotic hookworm Ancylostoma ceylanicum identify infection-specific gene families.</title>
        <authorList>
            <person name="Schwarz E.M."/>
            <person name="Hu Y."/>
            <person name="Antoshechkin I."/>
            <person name="Miller M.M."/>
            <person name="Sternberg P.W."/>
            <person name="Aroian R.V."/>
        </authorList>
    </citation>
    <scope>NUCLEOTIDE SEQUENCE</scope>
    <source>
        <strain evidence="2">HY135</strain>
    </source>
</reference>
<comment type="caution">
    <text evidence="1">The sequence shown here is derived from an EMBL/GenBank/DDBJ whole genome shotgun (WGS) entry which is preliminary data.</text>
</comment>
<organism evidence="1 2">
    <name type="scientific">Ancylostoma ceylanicum</name>
    <dbReference type="NCBI Taxonomy" id="53326"/>
    <lineage>
        <taxon>Eukaryota</taxon>
        <taxon>Metazoa</taxon>
        <taxon>Ecdysozoa</taxon>
        <taxon>Nematoda</taxon>
        <taxon>Chromadorea</taxon>
        <taxon>Rhabditida</taxon>
        <taxon>Rhabditina</taxon>
        <taxon>Rhabditomorpha</taxon>
        <taxon>Strongyloidea</taxon>
        <taxon>Ancylostomatidae</taxon>
        <taxon>Ancylostomatinae</taxon>
        <taxon>Ancylostoma</taxon>
    </lineage>
</organism>
<dbReference type="OrthoDB" id="8069600at2759"/>
<name>A0A016T6S5_9BILA</name>
<accession>A0A016T6S5</accession>
<dbReference type="EMBL" id="JARK01001465">
    <property type="protein sequence ID" value="EYB98648.1"/>
    <property type="molecule type" value="Genomic_DNA"/>
</dbReference>
<evidence type="ECO:0000313" key="2">
    <source>
        <dbReference type="Proteomes" id="UP000024635"/>
    </source>
</evidence>